<evidence type="ECO:0000313" key="1">
    <source>
        <dbReference type="EMBL" id="EGO19204.1"/>
    </source>
</evidence>
<dbReference type="KEGG" id="sla:SERLADRAFT_374487"/>
<dbReference type="Proteomes" id="UP000008064">
    <property type="component" value="Unassembled WGS sequence"/>
</dbReference>
<dbReference type="HOGENOM" id="CLU_2656001_0_0_1"/>
<dbReference type="RefSeq" id="XP_007323925.1">
    <property type="nucleotide sequence ID" value="XM_007323863.1"/>
</dbReference>
<dbReference type="EMBL" id="GL945444">
    <property type="protein sequence ID" value="EGO19204.1"/>
    <property type="molecule type" value="Genomic_DNA"/>
</dbReference>
<protein>
    <submittedName>
        <fullName evidence="1">Uncharacterized protein</fullName>
    </submittedName>
</protein>
<evidence type="ECO:0000313" key="2">
    <source>
        <dbReference type="Proteomes" id="UP000008064"/>
    </source>
</evidence>
<gene>
    <name evidence="1" type="ORF">SERLADRAFT_374487</name>
</gene>
<accession>F8PC01</accession>
<reference evidence="2" key="1">
    <citation type="journal article" date="2011" name="Science">
        <title>The plant cell wall-decomposing machinery underlies the functional diversity of forest fungi.</title>
        <authorList>
            <person name="Eastwood D.C."/>
            <person name="Floudas D."/>
            <person name="Binder M."/>
            <person name="Majcherczyk A."/>
            <person name="Schneider P."/>
            <person name="Aerts A."/>
            <person name="Asiegbu F.O."/>
            <person name="Baker S.E."/>
            <person name="Barry K."/>
            <person name="Bendiksby M."/>
            <person name="Blumentritt M."/>
            <person name="Coutinho P.M."/>
            <person name="Cullen D."/>
            <person name="de Vries R.P."/>
            <person name="Gathman A."/>
            <person name="Goodell B."/>
            <person name="Henrissat B."/>
            <person name="Ihrmark K."/>
            <person name="Kauserud H."/>
            <person name="Kohler A."/>
            <person name="LaButti K."/>
            <person name="Lapidus A."/>
            <person name="Lavin J.L."/>
            <person name="Lee Y.-H."/>
            <person name="Lindquist E."/>
            <person name="Lilly W."/>
            <person name="Lucas S."/>
            <person name="Morin E."/>
            <person name="Murat C."/>
            <person name="Oguiza J.A."/>
            <person name="Park J."/>
            <person name="Pisabarro A.G."/>
            <person name="Riley R."/>
            <person name="Rosling A."/>
            <person name="Salamov A."/>
            <person name="Schmidt O."/>
            <person name="Schmutz J."/>
            <person name="Skrede I."/>
            <person name="Stenlid J."/>
            <person name="Wiebenga A."/>
            <person name="Xie X."/>
            <person name="Kuees U."/>
            <person name="Hibbett D.S."/>
            <person name="Hoffmeister D."/>
            <person name="Hoegberg N."/>
            <person name="Martin F."/>
            <person name="Grigoriev I.V."/>
            <person name="Watkinson S.C."/>
        </authorList>
    </citation>
    <scope>NUCLEOTIDE SEQUENCE [LARGE SCALE GENOMIC DNA]</scope>
    <source>
        <strain evidence="2">S7.9</strain>
    </source>
</reference>
<dbReference type="AlphaFoldDB" id="F8PC01"/>
<name>F8PC01_SERL9</name>
<sequence>MTENLFRAFKGPSTCLSIEWDIIPARRFREKVALKLESEYPLNVSWRRLIGSARRKVNGKSLESALRRDMSVNMSP</sequence>
<proteinExistence type="predicted"/>
<dbReference type="GeneID" id="18810519"/>
<organism evidence="2">
    <name type="scientific">Serpula lacrymans var. lacrymans (strain S7.9)</name>
    <name type="common">Dry rot fungus</name>
    <dbReference type="NCBI Taxonomy" id="578457"/>
    <lineage>
        <taxon>Eukaryota</taxon>
        <taxon>Fungi</taxon>
        <taxon>Dikarya</taxon>
        <taxon>Basidiomycota</taxon>
        <taxon>Agaricomycotina</taxon>
        <taxon>Agaricomycetes</taxon>
        <taxon>Agaricomycetidae</taxon>
        <taxon>Boletales</taxon>
        <taxon>Coniophorineae</taxon>
        <taxon>Serpulaceae</taxon>
        <taxon>Serpula</taxon>
    </lineage>
</organism>